<dbReference type="PROSITE" id="PS50042">
    <property type="entry name" value="CNMP_BINDING_3"/>
    <property type="match status" value="1"/>
</dbReference>
<dbReference type="InterPro" id="IPR037383">
    <property type="entry name" value="CCDC87"/>
</dbReference>
<sequence>MEESVPMLDVSESDRVEYDGKKASLALQRALKAAGQWMVTSVRDERKCDHPLLPAEMPANIRAKVAKILQDRGNKDQVVVGDVDPKAHWHQQLEQHVARLMHHMRSQPQKFRQMLLMAASEANADCVGAANSMQGFVDYRKAYRRLRQAAMALGEEIFFLVRAFVRRSEANGVLPQDAQAVRLASLYKLELRRNVTIRAVMECIHEADTSGNKVRAVNMSSSKNSSSKSAHTLFQRQIKSAGVTSKGPNDLDSTISARAVSAPADATGRGSASQPHAEPEKIKSVHAFKLQALERLLATSWQGSRSVSQTTSMRSVQALQVNPAKLSDETLAQIQERVTAFLYHRSRENYPLWSEPQLSREETARHLRVLVATLLTTPLLQGLTIEQLLEIARSSRWQILAPGDTLCLHNTEIEALIIVIEGSFTPETASESTSGSNTAISAPSCLGELGMVRNAERWPQTLTAQSPEGAKVLTLPKLTFETLLHRFFNSGKIIPSAFAAVTNLVQPRRPSSSPAVVARRLARTFRNSLSDRRPSTAAPTTAMQTNIARWHEVRDEKLRDYRAGLEAEERAAALEALHKAMEELSSSAPEDEAFLEQLVSGRSPRKAPWSRHEYYPSSNLTSDEFVDPEQSVSSSLNDITNTQEITSDSATDAAEQLREFYRSLNERRSVMRSRLAFSAPSDQIVQLSTERKNSNVVAAPTAVSESTWWVEEEGTNNWGKSSEDEVEKPQDCAFSSVSATPECEIISISSDGSPYRDRQRSSPFSERDSLSPVLSSKDEIVVSTPISSPLKPPAALPTPNPRHESNTNDLSKADSNTICQSDREAIVVPEINESDKEILLETPSINQVEDHRPAASTQARKSALNSMLAKQSTVTMARHSKLLDKETAQQVLIQKHFADNVTSAQNGAPKSPGSRPQSAQPQLHTSHSNAPLPLRADLQRRMDSVLNDLLLSPKFKLDLVLKYTHVDHYDQFPMAVQLWECAQGAVAWRERVMKLLWDFEMLASDPRRHFRSISTHRLREEKQRDALFYKLNQASTACSEAMDELMRCCGDTLWFGDRSYRDKMKKDYTELLYEVEQERLRIIYSGVHPHVASAIDEDDTEPTRDEDDASSGRPSSGRTLINVRVPPVGFHRPLAPHRPFYMKNSDSPKVPVTNYILESEMVHGNQEEDEAQSPKFVVDGANTHPTSTRFSLITPRESIFVPVSSLEIKQESSIASPEPEQHMNIPSRCHQPKEFDHQKKRSSPQPKMHKSQRQG</sequence>
<dbReference type="OrthoDB" id="67750at2759"/>
<dbReference type="EMBL" id="NCKW01009531">
    <property type="protein sequence ID" value="POM66794.1"/>
    <property type="molecule type" value="Genomic_DNA"/>
</dbReference>
<feature type="compositionally biased region" description="Polar residues" evidence="1">
    <location>
        <begin position="807"/>
        <end position="818"/>
    </location>
</feature>
<comment type="caution">
    <text evidence="3">The sequence shown here is derived from an EMBL/GenBank/DDBJ whole genome shotgun (WGS) entry which is preliminary data.</text>
</comment>
<dbReference type="PANTHER" id="PTHR16078:SF1">
    <property type="entry name" value="COILED-COIL DOMAIN-CONTAINING PROTEIN 87"/>
    <property type="match status" value="1"/>
</dbReference>
<feature type="domain" description="Cyclic nucleotide-binding" evidence="2">
    <location>
        <begin position="379"/>
        <end position="484"/>
    </location>
</feature>
<dbReference type="InterPro" id="IPR000595">
    <property type="entry name" value="cNMP-bd_dom"/>
</dbReference>
<evidence type="ECO:0000256" key="1">
    <source>
        <dbReference type="SAM" id="MobiDB-lite"/>
    </source>
</evidence>
<dbReference type="AlphaFoldDB" id="A0A2P4XMP1"/>
<feature type="compositionally biased region" description="Basic residues" evidence="1">
    <location>
        <begin position="1238"/>
        <end position="1255"/>
    </location>
</feature>
<protein>
    <recommendedName>
        <fullName evidence="2">Cyclic nucleotide-binding domain-containing protein</fullName>
    </recommendedName>
</protein>
<gene>
    <name evidence="3" type="ORF">PHPALM_17288</name>
</gene>
<evidence type="ECO:0000313" key="3">
    <source>
        <dbReference type="EMBL" id="POM66794.1"/>
    </source>
</evidence>
<dbReference type="InterPro" id="IPR014710">
    <property type="entry name" value="RmlC-like_jellyroll"/>
</dbReference>
<dbReference type="CDD" id="cd00038">
    <property type="entry name" value="CAP_ED"/>
    <property type="match status" value="1"/>
</dbReference>
<evidence type="ECO:0000259" key="2">
    <source>
        <dbReference type="PROSITE" id="PS50042"/>
    </source>
</evidence>
<evidence type="ECO:0000313" key="4">
    <source>
        <dbReference type="Proteomes" id="UP000237271"/>
    </source>
</evidence>
<feature type="region of interest" description="Disordered" evidence="1">
    <location>
        <begin position="1093"/>
        <end position="1121"/>
    </location>
</feature>
<reference evidence="3 4" key="1">
    <citation type="journal article" date="2017" name="Genome Biol. Evol.">
        <title>Phytophthora megakarya and P. palmivora, closely related causal agents of cacao black pod rot, underwent increases in genome sizes and gene numbers by different mechanisms.</title>
        <authorList>
            <person name="Ali S.S."/>
            <person name="Shao J."/>
            <person name="Lary D.J."/>
            <person name="Kronmiller B."/>
            <person name="Shen D."/>
            <person name="Strem M.D."/>
            <person name="Amoako-Attah I."/>
            <person name="Akrofi A.Y."/>
            <person name="Begoude B.A."/>
            <person name="Ten Hoopen G.M."/>
            <person name="Coulibaly K."/>
            <person name="Kebe B.I."/>
            <person name="Melnick R.L."/>
            <person name="Guiltinan M.J."/>
            <person name="Tyler B.M."/>
            <person name="Meinhardt L.W."/>
            <person name="Bailey B.A."/>
        </authorList>
    </citation>
    <scope>NUCLEOTIDE SEQUENCE [LARGE SCALE GENOMIC DNA]</scope>
    <source>
        <strain evidence="4">sbr112.9</strain>
    </source>
</reference>
<keyword evidence="4" id="KW-1185">Reference proteome</keyword>
<feature type="region of interest" description="Disordered" evidence="1">
    <location>
        <begin position="714"/>
        <end position="818"/>
    </location>
</feature>
<feature type="compositionally biased region" description="Polar residues" evidence="1">
    <location>
        <begin position="902"/>
        <end position="929"/>
    </location>
</feature>
<feature type="compositionally biased region" description="Basic and acidic residues" evidence="1">
    <location>
        <begin position="721"/>
        <end position="730"/>
    </location>
</feature>
<name>A0A2P4XMP1_9STRA</name>
<dbReference type="InterPro" id="IPR018490">
    <property type="entry name" value="cNMP-bd_dom_sf"/>
</dbReference>
<feature type="compositionally biased region" description="Acidic residues" evidence="1">
    <location>
        <begin position="1095"/>
        <end position="1109"/>
    </location>
</feature>
<dbReference type="Gene3D" id="2.60.120.10">
    <property type="entry name" value="Jelly Rolls"/>
    <property type="match status" value="1"/>
</dbReference>
<dbReference type="PANTHER" id="PTHR16078">
    <property type="entry name" value="COILED-COIL DOMAIN-CONTAINING PROTEIN 87"/>
    <property type="match status" value="1"/>
</dbReference>
<feature type="region of interest" description="Disordered" evidence="1">
    <location>
        <begin position="902"/>
        <end position="931"/>
    </location>
</feature>
<dbReference type="SUPFAM" id="SSF51206">
    <property type="entry name" value="cAMP-binding domain-like"/>
    <property type="match status" value="1"/>
</dbReference>
<dbReference type="Proteomes" id="UP000237271">
    <property type="component" value="Unassembled WGS sequence"/>
</dbReference>
<feature type="compositionally biased region" description="Pro residues" evidence="1">
    <location>
        <begin position="790"/>
        <end position="800"/>
    </location>
</feature>
<feature type="region of interest" description="Disordered" evidence="1">
    <location>
        <begin position="1209"/>
        <end position="1255"/>
    </location>
</feature>
<accession>A0A2P4XMP1</accession>
<organism evidence="3 4">
    <name type="scientific">Phytophthora palmivora</name>
    <dbReference type="NCBI Taxonomy" id="4796"/>
    <lineage>
        <taxon>Eukaryota</taxon>
        <taxon>Sar</taxon>
        <taxon>Stramenopiles</taxon>
        <taxon>Oomycota</taxon>
        <taxon>Peronosporomycetes</taxon>
        <taxon>Peronosporales</taxon>
        <taxon>Peronosporaceae</taxon>
        <taxon>Phytophthora</taxon>
    </lineage>
</organism>
<proteinExistence type="predicted"/>
<feature type="compositionally biased region" description="Basic and acidic residues" evidence="1">
    <location>
        <begin position="754"/>
        <end position="769"/>
    </location>
</feature>